<accession>Q10V22</accession>
<dbReference type="KEGG" id="ter:Tery_4988"/>
<proteinExistence type="predicted"/>
<dbReference type="InterPro" id="IPR029058">
    <property type="entry name" value="AB_hydrolase_fold"/>
</dbReference>
<keyword evidence="3" id="KW-0256">Endoplasmic reticulum</keyword>
<protein>
    <recommendedName>
        <fullName evidence="6">DUF676 domain-containing protein</fullName>
    </recommendedName>
</protein>
<dbReference type="HOGENOM" id="CLU_000288_182_1_3"/>
<dbReference type="PANTHER" id="PTHR48182:SF2">
    <property type="entry name" value="PROTEIN SERAC1"/>
    <property type="match status" value="1"/>
</dbReference>
<dbReference type="RefSeq" id="WP_011614196.1">
    <property type="nucleotide sequence ID" value="NC_008312.1"/>
</dbReference>
<dbReference type="SUPFAM" id="SSF53474">
    <property type="entry name" value="alpha/beta-Hydrolases"/>
    <property type="match status" value="1"/>
</dbReference>
<dbReference type="STRING" id="203124.Tery_4988"/>
<evidence type="ECO:0000313" key="5">
    <source>
        <dbReference type="EMBL" id="ABG53902.1"/>
    </source>
</evidence>
<sequence>MTEEKMLGLSRVFECENSHPRGDIVFVHGLAGHPWGTWHPQGKKNNQNLDFWPFWLGQDLQKDEIAVNVWTFGYDAPRFGYVGEGMPRFDLASNLWEYLDVNDIGDGPLIFITHSMGGLVVKDLIRTAQNFDEKKAIIQQTQGIVFLSTPHQGSHLANLIDNFNVLTKATVNVKELKAHGPQLRDLNEWYRQNIENLNIKTHVLYETKPMAGVLVVDEDSANPGIKDVKPVAVEADHNSIAKPRKNDLVYLSVKKFVKKYLVPPPTRQKLESIYLRPPHSQNIM</sequence>
<dbReference type="EMBL" id="CP000393">
    <property type="protein sequence ID" value="ABG53902.1"/>
    <property type="molecule type" value="Genomic_DNA"/>
</dbReference>
<name>Q10V22_TRIEI</name>
<dbReference type="Gene3D" id="3.40.50.1820">
    <property type="entry name" value="alpha/beta hydrolase"/>
    <property type="match status" value="1"/>
</dbReference>
<evidence type="ECO:0008006" key="6">
    <source>
        <dbReference type="Google" id="ProtNLM"/>
    </source>
</evidence>
<keyword evidence="4" id="KW-0472">Membrane</keyword>
<comment type="subcellular location">
    <subcellularLocation>
        <location evidence="1">Endoplasmic reticulum</location>
    </subcellularLocation>
    <subcellularLocation>
        <location evidence="2">Membrane</location>
    </subcellularLocation>
</comment>
<evidence type="ECO:0000256" key="1">
    <source>
        <dbReference type="ARBA" id="ARBA00004240"/>
    </source>
</evidence>
<dbReference type="eggNOG" id="COG1075">
    <property type="taxonomic scope" value="Bacteria"/>
</dbReference>
<evidence type="ECO:0000256" key="4">
    <source>
        <dbReference type="ARBA" id="ARBA00023136"/>
    </source>
</evidence>
<dbReference type="ESTHER" id="triei-q10v22">
    <property type="family name" value="PGAP1"/>
</dbReference>
<reference evidence="5" key="1">
    <citation type="submission" date="2006-06" db="EMBL/GenBank/DDBJ databases">
        <title>Complete sequence of Trichodesmium erythraeum IMS101.</title>
        <authorList>
            <consortium name="US DOE Joint Genome Institute"/>
            <person name="Copeland A."/>
            <person name="Lucas S."/>
            <person name="Lapidus A."/>
            <person name="Barry K."/>
            <person name="Detter J.C."/>
            <person name="Glavina del Rio T."/>
            <person name="Hammon N."/>
            <person name="Israni S."/>
            <person name="Dalin E."/>
            <person name="Tice H."/>
            <person name="Pitluck S."/>
            <person name="Kiss H."/>
            <person name="Munk A.C."/>
            <person name="Brettin T."/>
            <person name="Bruce D."/>
            <person name="Han C."/>
            <person name="Tapia R."/>
            <person name="Gilna P."/>
            <person name="Schmutz J."/>
            <person name="Larimer F."/>
            <person name="Land M."/>
            <person name="Hauser L."/>
            <person name="Kyrpides N."/>
            <person name="Kim E."/>
            <person name="Richardson P."/>
        </authorList>
    </citation>
    <scope>NUCLEOTIDE SEQUENCE [LARGE SCALE GENOMIC DNA]</scope>
    <source>
        <strain evidence="5">IMS101</strain>
    </source>
</reference>
<dbReference type="AlphaFoldDB" id="Q10V22"/>
<dbReference type="InterPro" id="IPR052374">
    <property type="entry name" value="SERAC1"/>
</dbReference>
<dbReference type="PANTHER" id="PTHR48182">
    <property type="entry name" value="PROTEIN SERAC1"/>
    <property type="match status" value="1"/>
</dbReference>
<dbReference type="GO" id="GO:0016020">
    <property type="term" value="C:membrane"/>
    <property type="evidence" value="ECO:0007669"/>
    <property type="project" value="UniProtKB-SubCell"/>
</dbReference>
<evidence type="ECO:0000256" key="2">
    <source>
        <dbReference type="ARBA" id="ARBA00004370"/>
    </source>
</evidence>
<evidence type="ECO:0000256" key="3">
    <source>
        <dbReference type="ARBA" id="ARBA00022824"/>
    </source>
</evidence>
<organism evidence="5">
    <name type="scientific">Trichodesmium erythraeum (strain IMS101)</name>
    <dbReference type="NCBI Taxonomy" id="203124"/>
    <lineage>
        <taxon>Bacteria</taxon>
        <taxon>Bacillati</taxon>
        <taxon>Cyanobacteriota</taxon>
        <taxon>Cyanophyceae</taxon>
        <taxon>Oscillatoriophycideae</taxon>
        <taxon>Oscillatoriales</taxon>
        <taxon>Microcoleaceae</taxon>
        <taxon>Trichodesmium</taxon>
    </lineage>
</organism>
<gene>
    <name evidence="5" type="ordered locus">Tery_4988</name>
</gene>